<dbReference type="KEGG" id="thal:A1OE_1104"/>
<gene>
    <name evidence="1" type="ORF">A1OE_1104</name>
</gene>
<keyword evidence="2" id="KW-1185">Reference proteome</keyword>
<dbReference type="EMBL" id="CP003539">
    <property type="protein sequence ID" value="AFX99282.1"/>
    <property type="molecule type" value="Genomic_DNA"/>
</dbReference>
<proteinExistence type="predicted"/>
<dbReference type="Proteomes" id="UP000010077">
    <property type="component" value="Chromosome"/>
</dbReference>
<evidence type="ECO:0000313" key="1">
    <source>
        <dbReference type="EMBL" id="AFX99282.1"/>
    </source>
</evidence>
<dbReference type="AlphaFoldDB" id="K7YP21"/>
<reference evidence="1 2" key="1">
    <citation type="journal article" date="2012" name="Proc. Natl. Acad. Sci. U.S.A.">
        <title>Genome streamlining and chemical defense in a coral reef symbiosis.</title>
        <authorList>
            <person name="Kwan J.C."/>
            <person name="Donia M.S."/>
            <person name="Han A.W."/>
            <person name="Hirose E."/>
            <person name="Haygood M.G."/>
            <person name="Schmidt E.W."/>
        </authorList>
    </citation>
    <scope>NUCLEOTIDE SEQUENCE [LARGE SCALE GENOMIC DNA]</scope>
    <source>
        <strain evidence="1 2">L2</strain>
    </source>
</reference>
<evidence type="ECO:0000313" key="2">
    <source>
        <dbReference type="Proteomes" id="UP000010077"/>
    </source>
</evidence>
<accession>K7YP21</accession>
<organism evidence="1 2">
    <name type="scientific">Candidatus Endolissoclinum faulkneri L2</name>
    <dbReference type="NCBI Taxonomy" id="1193729"/>
    <lineage>
        <taxon>Bacteria</taxon>
        <taxon>Pseudomonadati</taxon>
        <taxon>Pseudomonadota</taxon>
        <taxon>Alphaproteobacteria</taxon>
        <taxon>Rhodospirillales</taxon>
        <taxon>Rhodospirillaceae</taxon>
        <taxon>Candidatus Endolissoclinum</taxon>
    </lineage>
</organism>
<name>K7YP21_9PROT</name>
<protein>
    <submittedName>
        <fullName evidence="1">Uncharacterized protein</fullName>
    </submittedName>
</protein>
<dbReference type="HOGENOM" id="CLU_3133517_0_0_5"/>
<sequence length="49" mass="5855">MMLCANCSCEYASIKFLEYVKFTLKLYLCMRLYQQLAQIMSKIIGHWVK</sequence>